<evidence type="ECO:0000256" key="1">
    <source>
        <dbReference type="SAM" id="MobiDB-lite"/>
    </source>
</evidence>
<dbReference type="Proteomes" id="UP001066276">
    <property type="component" value="Chromosome 2_1"/>
</dbReference>
<protein>
    <submittedName>
        <fullName evidence="2">Uncharacterized protein</fullName>
    </submittedName>
</protein>
<keyword evidence="3" id="KW-1185">Reference proteome</keyword>
<organism evidence="2 3">
    <name type="scientific">Pleurodeles waltl</name>
    <name type="common">Iberian ribbed newt</name>
    <dbReference type="NCBI Taxonomy" id="8319"/>
    <lineage>
        <taxon>Eukaryota</taxon>
        <taxon>Metazoa</taxon>
        <taxon>Chordata</taxon>
        <taxon>Craniata</taxon>
        <taxon>Vertebrata</taxon>
        <taxon>Euteleostomi</taxon>
        <taxon>Amphibia</taxon>
        <taxon>Batrachia</taxon>
        <taxon>Caudata</taxon>
        <taxon>Salamandroidea</taxon>
        <taxon>Salamandridae</taxon>
        <taxon>Pleurodelinae</taxon>
        <taxon>Pleurodeles</taxon>
    </lineage>
</organism>
<name>A0AAV7VC04_PLEWA</name>
<reference evidence="2" key="1">
    <citation type="journal article" date="2022" name="bioRxiv">
        <title>Sequencing and chromosome-scale assembly of the giantPleurodeles waltlgenome.</title>
        <authorList>
            <person name="Brown T."/>
            <person name="Elewa A."/>
            <person name="Iarovenko S."/>
            <person name="Subramanian E."/>
            <person name="Araus A.J."/>
            <person name="Petzold A."/>
            <person name="Susuki M."/>
            <person name="Suzuki K.-i.T."/>
            <person name="Hayashi T."/>
            <person name="Toyoda A."/>
            <person name="Oliveira C."/>
            <person name="Osipova E."/>
            <person name="Leigh N.D."/>
            <person name="Simon A."/>
            <person name="Yun M.H."/>
        </authorList>
    </citation>
    <scope>NUCLEOTIDE SEQUENCE</scope>
    <source>
        <strain evidence="2">20211129_DDA</strain>
        <tissue evidence="2">Liver</tissue>
    </source>
</reference>
<dbReference type="AlphaFoldDB" id="A0AAV7VC04"/>
<accession>A0AAV7VC04</accession>
<evidence type="ECO:0000313" key="3">
    <source>
        <dbReference type="Proteomes" id="UP001066276"/>
    </source>
</evidence>
<comment type="caution">
    <text evidence="2">The sequence shown here is derived from an EMBL/GenBank/DDBJ whole genome shotgun (WGS) entry which is preliminary data.</text>
</comment>
<feature type="region of interest" description="Disordered" evidence="1">
    <location>
        <begin position="53"/>
        <end position="75"/>
    </location>
</feature>
<evidence type="ECO:0000313" key="2">
    <source>
        <dbReference type="EMBL" id="KAJ1198411.1"/>
    </source>
</evidence>
<sequence>MRACSGAGRGAGPCAWRSSRSATLQPHCTVSSSAASEHLLSGARRRHRYILPRVPSAPHLRRTHGKAPLSGSGSPPDTDFSEVYVPCPCAHLQLHPLRRCLKSLPVPQPLGLDLFVDSVLCELRGFPRPLVSGDGLVGSRAGASPGLVVAVPTAELVSARRQLPCRPHSFHCAAARDEGRTREPRVR</sequence>
<proteinExistence type="predicted"/>
<gene>
    <name evidence="2" type="ORF">NDU88_002252</name>
</gene>
<dbReference type="EMBL" id="JANPWB010000003">
    <property type="protein sequence ID" value="KAJ1198411.1"/>
    <property type="molecule type" value="Genomic_DNA"/>
</dbReference>